<sequence length="93" mass="10189">MHSALYRFTLYSDPQTWHAARSICDAQNGTLATFRSAGEYSAVSNALASSLTAVGWAVWMGASATAMDSVWTWVDGDRLVWSNWDASLVERPS</sequence>
<comment type="caution">
    <text evidence="2">The sequence shown here is derived from an EMBL/GenBank/DDBJ whole genome shotgun (WGS) entry which is preliminary data.</text>
</comment>
<dbReference type="Gene3D" id="3.10.100.10">
    <property type="entry name" value="Mannose-Binding Protein A, subunit A"/>
    <property type="match status" value="1"/>
</dbReference>
<dbReference type="CDD" id="cd00037">
    <property type="entry name" value="CLECT"/>
    <property type="match status" value="1"/>
</dbReference>
<organism evidence="2 3">
    <name type="scientific">Haematococcus lacustris</name>
    <name type="common">Green alga</name>
    <name type="synonym">Haematococcus pluvialis</name>
    <dbReference type="NCBI Taxonomy" id="44745"/>
    <lineage>
        <taxon>Eukaryota</taxon>
        <taxon>Viridiplantae</taxon>
        <taxon>Chlorophyta</taxon>
        <taxon>core chlorophytes</taxon>
        <taxon>Chlorophyceae</taxon>
        <taxon>CS clade</taxon>
        <taxon>Chlamydomonadales</taxon>
        <taxon>Haematococcaceae</taxon>
        <taxon>Haematococcus</taxon>
    </lineage>
</organism>
<evidence type="ECO:0000259" key="1">
    <source>
        <dbReference type="PROSITE" id="PS50041"/>
    </source>
</evidence>
<gene>
    <name evidence="2" type="ORF">HaLaN_19402</name>
</gene>
<keyword evidence="3" id="KW-1185">Reference proteome</keyword>
<reference evidence="2 3" key="1">
    <citation type="submission" date="2020-02" db="EMBL/GenBank/DDBJ databases">
        <title>Draft genome sequence of Haematococcus lacustris strain NIES-144.</title>
        <authorList>
            <person name="Morimoto D."/>
            <person name="Nakagawa S."/>
            <person name="Yoshida T."/>
            <person name="Sawayama S."/>
        </authorList>
    </citation>
    <scope>NUCLEOTIDE SEQUENCE [LARGE SCALE GENOMIC DNA]</scope>
    <source>
        <strain evidence="2 3">NIES-144</strain>
    </source>
</reference>
<dbReference type="InterPro" id="IPR016187">
    <property type="entry name" value="CTDL_fold"/>
</dbReference>
<feature type="non-terminal residue" evidence="2">
    <location>
        <position position="93"/>
    </location>
</feature>
<protein>
    <recommendedName>
        <fullName evidence="1">C-type lectin domain-containing protein</fullName>
    </recommendedName>
</protein>
<dbReference type="Pfam" id="PF00059">
    <property type="entry name" value="Lectin_C"/>
    <property type="match status" value="1"/>
</dbReference>
<proteinExistence type="predicted"/>
<accession>A0A699ZTB1</accession>
<evidence type="ECO:0000313" key="3">
    <source>
        <dbReference type="Proteomes" id="UP000485058"/>
    </source>
</evidence>
<dbReference type="Proteomes" id="UP000485058">
    <property type="component" value="Unassembled WGS sequence"/>
</dbReference>
<dbReference type="InterPro" id="IPR001304">
    <property type="entry name" value="C-type_lectin-like"/>
</dbReference>
<dbReference type="PROSITE" id="PS50041">
    <property type="entry name" value="C_TYPE_LECTIN_2"/>
    <property type="match status" value="1"/>
</dbReference>
<feature type="non-terminal residue" evidence="2">
    <location>
        <position position="1"/>
    </location>
</feature>
<dbReference type="EMBL" id="BLLF01001948">
    <property type="protein sequence ID" value="GFH22004.1"/>
    <property type="molecule type" value="Genomic_DNA"/>
</dbReference>
<evidence type="ECO:0000313" key="2">
    <source>
        <dbReference type="EMBL" id="GFH22004.1"/>
    </source>
</evidence>
<dbReference type="SUPFAM" id="SSF56436">
    <property type="entry name" value="C-type lectin-like"/>
    <property type="match status" value="1"/>
</dbReference>
<name>A0A699ZTB1_HAELA</name>
<dbReference type="AlphaFoldDB" id="A0A699ZTB1"/>
<feature type="domain" description="C-type lectin" evidence="1">
    <location>
        <begin position="1"/>
        <end position="93"/>
    </location>
</feature>
<dbReference type="InterPro" id="IPR016186">
    <property type="entry name" value="C-type_lectin-like/link_sf"/>
</dbReference>